<organism evidence="2 3">
    <name type="scientific">Wolfiporia cocos (strain MD-104)</name>
    <name type="common">Brown rot fungus</name>
    <dbReference type="NCBI Taxonomy" id="742152"/>
    <lineage>
        <taxon>Eukaryota</taxon>
        <taxon>Fungi</taxon>
        <taxon>Dikarya</taxon>
        <taxon>Basidiomycota</taxon>
        <taxon>Agaricomycotina</taxon>
        <taxon>Agaricomycetes</taxon>
        <taxon>Polyporales</taxon>
        <taxon>Phaeolaceae</taxon>
        <taxon>Wolfiporia</taxon>
    </lineage>
</organism>
<gene>
    <name evidence="2" type="ORF">WOLCODRAFT_159186</name>
</gene>
<evidence type="ECO:0000313" key="2">
    <source>
        <dbReference type="EMBL" id="PCH39593.1"/>
    </source>
</evidence>
<feature type="compositionally biased region" description="Basic and acidic residues" evidence="1">
    <location>
        <begin position="58"/>
        <end position="74"/>
    </location>
</feature>
<accession>A0A2H3JIA6</accession>
<feature type="region of interest" description="Disordered" evidence="1">
    <location>
        <begin position="1"/>
        <end position="74"/>
    </location>
</feature>
<dbReference type="Proteomes" id="UP000218811">
    <property type="component" value="Unassembled WGS sequence"/>
</dbReference>
<reference evidence="2 3" key="1">
    <citation type="journal article" date="2012" name="Science">
        <title>The Paleozoic origin of enzymatic lignin decomposition reconstructed from 31 fungal genomes.</title>
        <authorList>
            <person name="Floudas D."/>
            <person name="Binder M."/>
            <person name="Riley R."/>
            <person name="Barry K."/>
            <person name="Blanchette R.A."/>
            <person name="Henrissat B."/>
            <person name="Martinez A.T."/>
            <person name="Otillar R."/>
            <person name="Spatafora J.W."/>
            <person name="Yadav J.S."/>
            <person name="Aerts A."/>
            <person name="Benoit I."/>
            <person name="Boyd A."/>
            <person name="Carlson A."/>
            <person name="Copeland A."/>
            <person name="Coutinho P.M."/>
            <person name="de Vries R.P."/>
            <person name="Ferreira P."/>
            <person name="Findley K."/>
            <person name="Foster B."/>
            <person name="Gaskell J."/>
            <person name="Glotzer D."/>
            <person name="Gorecki P."/>
            <person name="Heitman J."/>
            <person name="Hesse C."/>
            <person name="Hori C."/>
            <person name="Igarashi K."/>
            <person name="Jurgens J.A."/>
            <person name="Kallen N."/>
            <person name="Kersten P."/>
            <person name="Kohler A."/>
            <person name="Kuees U."/>
            <person name="Kumar T.K.A."/>
            <person name="Kuo A."/>
            <person name="LaButti K."/>
            <person name="Larrondo L.F."/>
            <person name="Lindquist E."/>
            <person name="Ling A."/>
            <person name="Lombard V."/>
            <person name="Lucas S."/>
            <person name="Lundell T."/>
            <person name="Martin R."/>
            <person name="McLaughlin D.J."/>
            <person name="Morgenstern I."/>
            <person name="Morin E."/>
            <person name="Murat C."/>
            <person name="Nagy L.G."/>
            <person name="Nolan M."/>
            <person name="Ohm R.A."/>
            <person name="Patyshakuliyeva A."/>
            <person name="Rokas A."/>
            <person name="Ruiz-Duenas F.J."/>
            <person name="Sabat G."/>
            <person name="Salamov A."/>
            <person name="Samejima M."/>
            <person name="Schmutz J."/>
            <person name="Slot J.C."/>
            <person name="St John F."/>
            <person name="Stenlid J."/>
            <person name="Sun H."/>
            <person name="Sun S."/>
            <person name="Syed K."/>
            <person name="Tsang A."/>
            <person name="Wiebenga A."/>
            <person name="Young D."/>
            <person name="Pisabarro A."/>
            <person name="Eastwood D.C."/>
            <person name="Martin F."/>
            <person name="Cullen D."/>
            <person name="Grigoriev I.V."/>
            <person name="Hibbett D.S."/>
        </authorList>
    </citation>
    <scope>NUCLEOTIDE SEQUENCE [LARGE SCALE GENOMIC DNA]</scope>
    <source>
        <strain evidence="2 3">MD-104</strain>
    </source>
</reference>
<keyword evidence="3" id="KW-1185">Reference proteome</keyword>
<evidence type="ECO:0000313" key="3">
    <source>
        <dbReference type="Proteomes" id="UP000218811"/>
    </source>
</evidence>
<evidence type="ECO:0000256" key="1">
    <source>
        <dbReference type="SAM" id="MobiDB-lite"/>
    </source>
</evidence>
<feature type="compositionally biased region" description="Basic and acidic residues" evidence="1">
    <location>
        <begin position="1"/>
        <end position="10"/>
    </location>
</feature>
<sequence length="74" mass="8190">MEEWKTKDTSSMDNTTLRVLQESQRLGTIPNDGQGKGQAPHSRTEGHRNLEAQQKPPEGNERTPADGSTDARES</sequence>
<feature type="compositionally biased region" description="Polar residues" evidence="1">
    <location>
        <begin position="11"/>
        <end position="26"/>
    </location>
</feature>
<protein>
    <submittedName>
        <fullName evidence="2">Uncharacterized protein</fullName>
    </submittedName>
</protein>
<name>A0A2H3JIA6_WOLCO</name>
<proteinExistence type="predicted"/>
<dbReference type="EMBL" id="KB468020">
    <property type="protein sequence ID" value="PCH39593.1"/>
    <property type="molecule type" value="Genomic_DNA"/>
</dbReference>
<dbReference type="AlphaFoldDB" id="A0A2H3JIA6"/>